<organism evidence="1 2">
    <name type="scientific">Nesidiocoris tenuis</name>
    <dbReference type="NCBI Taxonomy" id="355587"/>
    <lineage>
        <taxon>Eukaryota</taxon>
        <taxon>Metazoa</taxon>
        <taxon>Ecdysozoa</taxon>
        <taxon>Arthropoda</taxon>
        <taxon>Hexapoda</taxon>
        <taxon>Insecta</taxon>
        <taxon>Pterygota</taxon>
        <taxon>Neoptera</taxon>
        <taxon>Paraneoptera</taxon>
        <taxon>Hemiptera</taxon>
        <taxon>Heteroptera</taxon>
        <taxon>Panheteroptera</taxon>
        <taxon>Cimicomorpha</taxon>
        <taxon>Miridae</taxon>
        <taxon>Dicyphina</taxon>
        <taxon>Nesidiocoris</taxon>
    </lineage>
</organism>
<dbReference type="EMBL" id="CADCXU010015969">
    <property type="protein sequence ID" value="CAB0005158.1"/>
    <property type="molecule type" value="Genomic_DNA"/>
</dbReference>
<sequence>MLCSMRFNIIIKIRYEEDLLKTPLEGRETMELIRCACTRRNSASHNGPPLLGNQGQGGWQGRGGWIGFFRTWIYYNIINRSRKQLRRQSARGDFAIKRTGRYNMIRQVTAVTPHEQCRRFAAPPIPLDLRLPHLWPFEFVMKCPNRIVITRRDFQAIPFLRGHLQFKGICVNIYSRANVVRFIVTELLKIRNASATTCSTARHQSSLNCRYRLVLVRRDLSRTFRIPSISTEKRQGSSERVWNGDDSAASRKSSSGAVYTAKKGRGVDFLSAPPVEWDLMRSNLRSNREYVDILHILIPSLMLMVGEICKTSFASCRLLNSQVGDNLSVGRGYFRWKPWMDLPQVVLRYPFLSLSVNNV</sequence>
<gene>
    <name evidence="1" type="ORF">NTEN_LOCUS10635</name>
</gene>
<name>A0A6H5GQE7_9HEMI</name>
<evidence type="ECO:0000313" key="2">
    <source>
        <dbReference type="Proteomes" id="UP000479000"/>
    </source>
</evidence>
<reference evidence="1 2" key="1">
    <citation type="submission" date="2020-02" db="EMBL/GenBank/DDBJ databases">
        <authorList>
            <person name="Ferguson B K."/>
        </authorList>
    </citation>
    <scope>NUCLEOTIDE SEQUENCE [LARGE SCALE GENOMIC DNA]</scope>
</reference>
<evidence type="ECO:0000313" key="1">
    <source>
        <dbReference type="EMBL" id="CAB0005158.1"/>
    </source>
</evidence>
<protein>
    <submittedName>
        <fullName evidence="1">Uncharacterized protein</fullName>
    </submittedName>
</protein>
<dbReference type="Proteomes" id="UP000479000">
    <property type="component" value="Unassembled WGS sequence"/>
</dbReference>
<dbReference type="AlphaFoldDB" id="A0A6H5GQE7"/>
<accession>A0A6H5GQE7</accession>
<keyword evidence="2" id="KW-1185">Reference proteome</keyword>
<proteinExistence type="predicted"/>